<protein>
    <submittedName>
        <fullName evidence="1">Uncharacterized protein</fullName>
    </submittedName>
</protein>
<organism evidence="1 2">
    <name type="scientific">Ficus carica</name>
    <name type="common">Common fig</name>
    <dbReference type="NCBI Taxonomy" id="3494"/>
    <lineage>
        <taxon>Eukaryota</taxon>
        <taxon>Viridiplantae</taxon>
        <taxon>Streptophyta</taxon>
        <taxon>Embryophyta</taxon>
        <taxon>Tracheophyta</taxon>
        <taxon>Spermatophyta</taxon>
        <taxon>Magnoliopsida</taxon>
        <taxon>eudicotyledons</taxon>
        <taxon>Gunneridae</taxon>
        <taxon>Pentapetalae</taxon>
        <taxon>rosids</taxon>
        <taxon>fabids</taxon>
        <taxon>Rosales</taxon>
        <taxon>Moraceae</taxon>
        <taxon>Ficeae</taxon>
        <taxon>Ficus</taxon>
    </lineage>
</organism>
<dbReference type="AlphaFoldDB" id="A0AA88E7M7"/>
<gene>
    <name evidence="1" type="ORF">TIFTF001_036839</name>
</gene>
<accession>A0AA88E7M7</accession>
<evidence type="ECO:0000313" key="1">
    <source>
        <dbReference type="EMBL" id="GMN67780.1"/>
    </source>
</evidence>
<comment type="caution">
    <text evidence="1">The sequence shown here is derived from an EMBL/GenBank/DDBJ whole genome shotgun (WGS) entry which is preliminary data.</text>
</comment>
<proteinExistence type="predicted"/>
<dbReference type="Proteomes" id="UP001187192">
    <property type="component" value="Unassembled WGS sequence"/>
</dbReference>
<sequence>MRVTPSLFIGEGLAKNPGAFHEATIQFPTNRPRRIRTLKFKILKCRSAFPPIDVRHVAIVRDWPRTLFDPRCRPIADFRRLQAGIEQTAIQASPATTARRCWGAYVDAIICSDHDVPLPTTSEDHCLAEGLVVGVRPTTSISRPRPLPAREQVVYSDETVFWSLRPDSASQACAGRPGPHLIGCRRRPTNPHHASDHLQPTTLTGTVAPLPVTLIASCRSLHNV</sequence>
<reference evidence="1" key="1">
    <citation type="submission" date="2023-07" db="EMBL/GenBank/DDBJ databases">
        <title>draft genome sequence of fig (Ficus carica).</title>
        <authorList>
            <person name="Takahashi T."/>
            <person name="Nishimura K."/>
        </authorList>
    </citation>
    <scope>NUCLEOTIDE SEQUENCE</scope>
</reference>
<evidence type="ECO:0000313" key="2">
    <source>
        <dbReference type="Proteomes" id="UP001187192"/>
    </source>
</evidence>
<name>A0AA88E7M7_FICCA</name>
<dbReference type="EMBL" id="BTGU01000498">
    <property type="protein sequence ID" value="GMN67780.1"/>
    <property type="molecule type" value="Genomic_DNA"/>
</dbReference>
<keyword evidence="2" id="KW-1185">Reference proteome</keyword>